<dbReference type="Pfam" id="PF02803">
    <property type="entry name" value="Thiolase_C"/>
    <property type="match status" value="1"/>
</dbReference>
<dbReference type="PROSITE" id="PS00098">
    <property type="entry name" value="THIOLASE_1"/>
    <property type="match status" value="1"/>
</dbReference>
<dbReference type="GO" id="GO:0006635">
    <property type="term" value="P:fatty acid beta-oxidation"/>
    <property type="evidence" value="ECO:0007669"/>
    <property type="project" value="TreeGrafter"/>
</dbReference>
<evidence type="ECO:0000256" key="4">
    <source>
        <dbReference type="ARBA" id="ARBA00011881"/>
    </source>
</evidence>
<gene>
    <name evidence="16" type="ORF">Dda_8834</name>
</gene>
<sequence>MYRQTARATAAGARLAQVARHIHTSSPRARDAYILSAVRTPTGKFHGGLRSVPAPTLAATVIKEAVARSKVPPAKFTHAYLGNVLQASIGQSPARQAVILAGLPIDVEATTVNKVCASGLKSVVHAAQDVQLGLSEAVIAGGMENMSLVPRYMQRTILGYGDVRVEDGILKDGLTDVYNKFHMGNCAENTAKNLSITREDQDAYTIESYRRAKAAWDANAFADEIVPVSVPQKRGDPLTISRDEDYADVKLEKIPTLRPVFQKDGTVTAANASTLNDGASAIIVGSEATLEEFGGDSRVAAKIVSYADAAVDPIDFPLAPAKAIPIALERAGITKDDVALWELNEAFAAVSKALEKTLELDPKKVNVKGGAVALGHALGSSGSRILTTLLYQLEKGQYGVAAICNGGGGATAMVVQKLGGIQKRKSLTKKRLSWPTEENDYTFKAPIGENFETDKPGDNGDDRAASEMASPIPQRRRGESAYFPDRIGAIRYAIDPDADPSYEGWDTIAPNCEAAQIWDVRLDLATAYLSTALDWSFLRLGKMNEQVTVVIVYCEDEELDKLREDEITTALRSML</sequence>
<dbReference type="CDD" id="cd00751">
    <property type="entry name" value="thiolase"/>
    <property type="match status" value="1"/>
</dbReference>
<comment type="subunit">
    <text evidence="4">Homotetramer.</text>
</comment>
<dbReference type="InterPro" id="IPR016039">
    <property type="entry name" value="Thiolase-like"/>
</dbReference>
<feature type="region of interest" description="Disordered" evidence="13">
    <location>
        <begin position="447"/>
        <end position="477"/>
    </location>
</feature>
<comment type="similarity">
    <text evidence="3 12">Belongs to the thiolase-like superfamily. Thiolase family.</text>
</comment>
<evidence type="ECO:0000256" key="8">
    <source>
        <dbReference type="ARBA" id="ARBA00022946"/>
    </source>
</evidence>
<evidence type="ECO:0000256" key="5">
    <source>
        <dbReference type="ARBA" id="ARBA00012705"/>
    </source>
</evidence>
<evidence type="ECO:0000256" key="10">
    <source>
        <dbReference type="ARBA" id="ARBA00023128"/>
    </source>
</evidence>
<reference evidence="16" key="1">
    <citation type="submission" date="2023-01" db="EMBL/GenBank/DDBJ databases">
        <title>The chitinases involved in constricting ring structure development in the nematode-trapping fungus Drechslerella dactyloides.</title>
        <authorList>
            <person name="Wang R."/>
            <person name="Zhang L."/>
            <person name="Tang P."/>
            <person name="Li S."/>
            <person name="Liang L."/>
        </authorList>
    </citation>
    <scope>NUCLEOTIDE SEQUENCE</scope>
    <source>
        <strain evidence="16">YMF1.00031</strain>
    </source>
</reference>
<dbReference type="InterPro" id="IPR002155">
    <property type="entry name" value="Thiolase"/>
</dbReference>
<evidence type="ECO:0000313" key="16">
    <source>
        <dbReference type="EMBL" id="KAJ6256336.1"/>
    </source>
</evidence>
<evidence type="ECO:0000259" key="14">
    <source>
        <dbReference type="Pfam" id="PF00108"/>
    </source>
</evidence>
<evidence type="ECO:0000256" key="1">
    <source>
        <dbReference type="ARBA" id="ARBA00001958"/>
    </source>
</evidence>
<dbReference type="GO" id="GO:0005739">
    <property type="term" value="C:mitochondrion"/>
    <property type="evidence" value="ECO:0007669"/>
    <property type="project" value="UniProtKB-SubCell"/>
</dbReference>
<evidence type="ECO:0000256" key="2">
    <source>
        <dbReference type="ARBA" id="ARBA00004173"/>
    </source>
</evidence>
<feature type="compositionally biased region" description="Basic and acidic residues" evidence="13">
    <location>
        <begin position="452"/>
        <end position="465"/>
    </location>
</feature>
<evidence type="ECO:0000256" key="9">
    <source>
        <dbReference type="ARBA" id="ARBA00022958"/>
    </source>
</evidence>
<keyword evidence="11 12" id="KW-0012">Acyltransferase</keyword>
<comment type="caution">
    <text evidence="16">The sequence shown here is derived from an EMBL/GenBank/DDBJ whole genome shotgun (WGS) entry which is preliminary data.</text>
</comment>
<dbReference type="Proteomes" id="UP001221413">
    <property type="component" value="Unassembled WGS sequence"/>
</dbReference>
<dbReference type="PANTHER" id="PTHR18919:SF156">
    <property type="entry name" value="ACETYL-COA ACETYLTRANSFERASE, MITOCHONDRIAL"/>
    <property type="match status" value="1"/>
</dbReference>
<feature type="domain" description="Thiolase C-terminal" evidence="15">
    <location>
        <begin position="299"/>
        <end position="417"/>
    </location>
</feature>
<comment type="cofactor">
    <cofactor evidence="1">
        <name>K(+)</name>
        <dbReference type="ChEBI" id="CHEBI:29103"/>
    </cofactor>
</comment>
<dbReference type="FunFam" id="3.40.47.10:FF:000007">
    <property type="entry name" value="acetyl-CoA acetyltransferase, mitochondrial"/>
    <property type="match status" value="1"/>
</dbReference>
<dbReference type="InterPro" id="IPR020616">
    <property type="entry name" value="Thiolase_N"/>
</dbReference>
<dbReference type="PROSITE" id="PS00099">
    <property type="entry name" value="THIOLASE_3"/>
    <property type="match status" value="1"/>
</dbReference>
<dbReference type="GO" id="GO:0046872">
    <property type="term" value="F:metal ion binding"/>
    <property type="evidence" value="ECO:0007669"/>
    <property type="project" value="UniProtKB-KW"/>
</dbReference>
<evidence type="ECO:0000256" key="11">
    <source>
        <dbReference type="ARBA" id="ARBA00023315"/>
    </source>
</evidence>
<dbReference type="EC" id="2.3.1.9" evidence="5"/>
<evidence type="ECO:0000313" key="17">
    <source>
        <dbReference type="Proteomes" id="UP001221413"/>
    </source>
</evidence>
<keyword evidence="7" id="KW-0479">Metal-binding</keyword>
<comment type="subcellular location">
    <subcellularLocation>
        <location evidence="2">Mitochondrion</location>
    </subcellularLocation>
</comment>
<dbReference type="InterPro" id="IPR020615">
    <property type="entry name" value="Thiolase_acyl_enz_int_AS"/>
</dbReference>
<organism evidence="16 17">
    <name type="scientific">Drechslerella dactyloides</name>
    <name type="common">Nematode-trapping fungus</name>
    <name type="synonym">Arthrobotrys dactyloides</name>
    <dbReference type="NCBI Taxonomy" id="74499"/>
    <lineage>
        <taxon>Eukaryota</taxon>
        <taxon>Fungi</taxon>
        <taxon>Dikarya</taxon>
        <taxon>Ascomycota</taxon>
        <taxon>Pezizomycotina</taxon>
        <taxon>Orbiliomycetes</taxon>
        <taxon>Orbiliales</taxon>
        <taxon>Orbiliaceae</taxon>
        <taxon>Drechslerella</taxon>
    </lineage>
</organism>
<dbReference type="EMBL" id="JAQGDS010000013">
    <property type="protein sequence ID" value="KAJ6256336.1"/>
    <property type="molecule type" value="Genomic_DNA"/>
</dbReference>
<keyword evidence="8" id="KW-0809">Transit peptide</keyword>
<protein>
    <recommendedName>
        <fullName evidence="5">acetyl-CoA C-acetyltransferase</fullName>
        <ecNumber evidence="5">2.3.1.9</ecNumber>
    </recommendedName>
</protein>
<keyword evidence="9" id="KW-0630">Potassium</keyword>
<dbReference type="Gene3D" id="3.40.47.10">
    <property type="match status" value="1"/>
</dbReference>
<dbReference type="Pfam" id="PF00108">
    <property type="entry name" value="Thiolase_N"/>
    <property type="match status" value="1"/>
</dbReference>
<evidence type="ECO:0000256" key="7">
    <source>
        <dbReference type="ARBA" id="ARBA00022723"/>
    </source>
</evidence>
<dbReference type="PANTHER" id="PTHR18919">
    <property type="entry name" value="ACETYL-COA C-ACYLTRANSFERASE"/>
    <property type="match status" value="1"/>
</dbReference>
<dbReference type="NCBIfam" id="TIGR01930">
    <property type="entry name" value="AcCoA-C-Actrans"/>
    <property type="match status" value="1"/>
</dbReference>
<accession>A0AAD6ISV7</accession>
<name>A0AAD6ISV7_DREDA</name>
<dbReference type="AlphaFoldDB" id="A0AAD6ISV7"/>
<keyword evidence="6 12" id="KW-0808">Transferase</keyword>
<evidence type="ECO:0000256" key="3">
    <source>
        <dbReference type="ARBA" id="ARBA00010982"/>
    </source>
</evidence>
<dbReference type="GO" id="GO:0003985">
    <property type="term" value="F:acetyl-CoA C-acetyltransferase activity"/>
    <property type="evidence" value="ECO:0007669"/>
    <property type="project" value="UniProtKB-EC"/>
</dbReference>
<proteinExistence type="inferred from homology"/>
<dbReference type="SUPFAM" id="SSF53901">
    <property type="entry name" value="Thiolase-like"/>
    <property type="match status" value="2"/>
</dbReference>
<evidence type="ECO:0000256" key="13">
    <source>
        <dbReference type="SAM" id="MobiDB-lite"/>
    </source>
</evidence>
<dbReference type="InterPro" id="IPR020610">
    <property type="entry name" value="Thiolase_AS"/>
</dbReference>
<evidence type="ECO:0000259" key="15">
    <source>
        <dbReference type="Pfam" id="PF02803"/>
    </source>
</evidence>
<keyword evidence="17" id="KW-1185">Reference proteome</keyword>
<evidence type="ECO:0000256" key="12">
    <source>
        <dbReference type="RuleBase" id="RU003557"/>
    </source>
</evidence>
<dbReference type="InterPro" id="IPR020617">
    <property type="entry name" value="Thiolase_C"/>
</dbReference>
<feature type="domain" description="Thiolase N-terminal" evidence="14">
    <location>
        <begin position="33"/>
        <end position="287"/>
    </location>
</feature>
<evidence type="ECO:0000256" key="6">
    <source>
        <dbReference type="ARBA" id="ARBA00022679"/>
    </source>
</evidence>
<keyword evidence="10" id="KW-0496">Mitochondrion</keyword>